<keyword evidence="1" id="KW-0812">Transmembrane</keyword>
<evidence type="ECO:0000313" key="2">
    <source>
        <dbReference type="EMBL" id="KAH7235297.1"/>
    </source>
</evidence>
<keyword evidence="3" id="KW-1185">Reference proteome</keyword>
<gene>
    <name evidence="2" type="ORF">BKA59DRAFT_484665</name>
</gene>
<evidence type="ECO:0000256" key="1">
    <source>
        <dbReference type="SAM" id="Phobius"/>
    </source>
</evidence>
<comment type="caution">
    <text evidence="2">The sequence shown here is derived from an EMBL/GenBank/DDBJ whole genome shotgun (WGS) entry which is preliminary data.</text>
</comment>
<dbReference type="AlphaFoldDB" id="A0A8K0RM13"/>
<dbReference type="EMBL" id="JAGPXF010000007">
    <property type="protein sequence ID" value="KAH7235297.1"/>
    <property type="molecule type" value="Genomic_DNA"/>
</dbReference>
<feature type="transmembrane region" description="Helical" evidence="1">
    <location>
        <begin position="6"/>
        <end position="23"/>
    </location>
</feature>
<reference evidence="2" key="1">
    <citation type="journal article" date="2021" name="Nat. Commun.">
        <title>Genetic determinants of endophytism in the Arabidopsis root mycobiome.</title>
        <authorList>
            <person name="Mesny F."/>
            <person name="Miyauchi S."/>
            <person name="Thiergart T."/>
            <person name="Pickel B."/>
            <person name="Atanasova L."/>
            <person name="Karlsson M."/>
            <person name="Huettel B."/>
            <person name="Barry K.W."/>
            <person name="Haridas S."/>
            <person name="Chen C."/>
            <person name="Bauer D."/>
            <person name="Andreopoulos W."/>
            <person name="Pangilinan J."/>
            <person name="LaButti K."/>
            <person name="Riley R."/>
            <person name="Lipzen A."/>
            <person name="Clum A."/>
            <person name="Drula E."/>
            <person name="Henrissat B."/>
            <person name="Kohler A."/>
            <person name="Grigoriev I.V."/>
            <person name="Martin F.M."/>
            <person name="Hacquard S."/>
        </authorList>
    </citation>
    <scope>NUCLEOTIDE SEQUENCE</scope>
    <source>
        <strain evidence="2">MPI-SDFR-AT-0068</strain>
    </source>
</reference>
<dbReference type="Proteomes" id="UP000813427">
    <property type="component" value="Unassembled WGS sequence"/>
</dbReference>
<dbReference type="OrthoDB" id="1577640at2759"/>
<evidence type="ECO:0000313" key="3">
    <source>
        <dbReference type="Proteomes" id="UP000813427"/>
    </source>
</evidence>
<protein>
    <submittedName>
        <fullName evidence="2">Uncharacterized protein</fullName>
    </submittedName>
</protein>
<keyword evidence="1" id="KW-0472">Membrane</keyword>
<keyword evidence="1" id="KW-1133">Transmembrane helix</keyword>
<sequence length="70" mass="7915">MLDKEYNIPFIVSLVVNILYSFLNIKVSLLVGIGNNILSLKYNIYLGNIVISTLWGGNGKIFQYNFSKTI</sequence>
<name>A0A8K0RM13_9HYPO</name>
<organism evidence="2 3">
    <name type="scientific">Fusarium tricinctum</name>
    <dbReference type="NCBI Taxonomy" id="61284"/>
    <lineage>
        <taxon>Eukaryota</taxon>
        <taxon>Fungi</taxon>
        <taxon>Dikarya</taxon>
        <taxon>Ascomycota</taxon>
        <taxon>Pezizomycotina</taxon>
        <taxon>Sordariomycetes</taxon>
        <taxon>Hypocreomycetidae</taxon>
        <taxon>Hypocreales</taxon>
        <taxon>Nectriaceae</taxon>
        <taxon>Fusarium</taxon>
        <taxon>Fusarium tricinctum species complex</taxon>
    </lineage>
</organism>
<proteinExistence type="predicted"/>
<accession>A0A8K0RM13</accession>